<organism evidence="2 3">
    <name type="scientific">Hoyosella altamirensis</name>
    <dbReference type="NCBI Taxonomy" id="616997"/>
    <lineage>
        <taxon>Bacteria</taxon>
        <taxon>Bacillati</taxon>
        <taxon>Actinomycetota</taxon>
        <taxon>Actinomycetes</taxon>
        <taxon>Mycobacteriales</taxon>
        <taxon>Hoyosellaceae</taxon>
        <taxon>Hoyosella</taxon>
    </lineage>
</organism>
<name>A0A839RKC8_9ACTN</name>
<evidence type="ECO:0000313" key="3">
    <source>
        <dbReference type="Proteomes" id="UP000567922"/>
    </source>
</evidence>
<evidence type="ECO:0000256" key="1">
    <source>
        <dbReference type="SAM" id="Phobius"/>
    </source>
</evidence>
<proteinExistence type="predicted"/>
<evidence type="ECO:0000313" key="2">
    <source>
        <dbReference type="EMBL" id="MBB3036910.1"/>
    </source>
</evidence>
<comment type="caution">
    <text evidence="2">The sequence shown here is derived from an EMBL/GenBank/DDBJ whole genome shotgun (WGS) entry which is preliminary data.</text>
</comment>
<sequence>MRWTRPMTTGTLLVLAGAVGLAQGDGLVSGIGVAGAIAVVCGLLLIGAGLVQSRGKTPAPLTEADRAKYRRIAEEEGAVRAVKQLRTDHPGIGLAEAKRIVSGTEDG</sequence>
<feature type="transmembrane region" description="Helical" evidence="1">
    <location>
        <begin position="34"/>
        <end position="51"/>
    </location>
</feature>
<evidence type="ECO:0008006" key="4">
    <source>
        <dbReference type="Google" id="ProtNLM"/>
    </source>
</evidence>
<gene>
    <name evidence="2" type="ORF">FHU29_001344</name>
</gene>
<dbReference type="AlphaFoldDB" id="A0A839RKC8"/>
<keyword evidence="1" id="KW-1133">Transmembrane helix</keyword>
<dbReference type="OrthoDB" id="4253714at2"/>
<keyword evidence="1" id="KW-0472">Membrane</keyword>
<reference evidence="2 3" key="1">
    <citation type="submission" date="2020-08" db="EMBL/GenBank/DDBJ databases">
        <title>Sequencing the genomes of 1000 actinobacteria strains.</title>
        <authorList>
            <person name="Klenk H.-P."/>
        </authorList>
    </citation>
    <scope>NUCLEOTIDE SEQUENCE [LARGE SCALE GENOMIC DNA]</scope>
    <source>
        <strain evidence="2 3">DSM 45258</strain>
    </source>
</reference>
<keyword evidence="1" id="KW-0812">Transmembrane</keyword>
<protein>
    <recommendedName>
        <fullName evidence="4">Ribosomal protein L7/L12 C-terminal domain-containing protein</fullName>
    </recommendedName>
</protein>
<dbReference type="EMBL" id="JACHWS010000001">
    <property type="protein sequence ID" value="MBB3036910.1"/>
    <property type="molecule type" value="Genomic_DNA"/>
</dbReference>
<accession>A0A839RKC8</accession>
<dbReference type="RefSeq" id="WP_064442058.1">
    <property type="nucleotide sequence ID" value="NZ_BDDI01000018.1"/>
</dbReference>
<keyword evidence="3" id="KW-1185">Reference proteome</keyword>
<dbReference type="Proteomes" id="UP000567922">
    <property type="component" value="Unassembled WGS sequence"/>
</dbReference>